<dbReference type="Pfam" id="PF12146">
    <property type="entry name" value="Hydrolase_4"/>
    <property type="match status" value="1"/>
</dbReference>
<feature type="transmembrane region" description="Helical" evidence="1">
    <location>
        <begin position="275"/>
        <end position="293"/>
    </location>
</feature>
<feature type="transmembrane region" description="Helical" evidence="1">
    <location>
        <begin position="437"/>
        <end position="457"/>
    </location>
</feature>
<dbReference type="GO" id="GO:0004177">
    <property type="term" value="F:aminopeptidase activity"/>
    <property type="evidence" value="ECO:0007669"/>
    <property type="project" value="UniProtKB-KW"/>
</dbReference>
<keyword evidence="1" id="KW-0812">Transmembrane</keyword>
<accession>A0A4R2KRA4</accession>
<dbReference type="OrthoDB" id="504769at2"/>
<feature type="transmembrane region" description="Helical" evidence="1">
    <location>
        <begin position="21"/>
        <end position="38"/>
    </location>
</feature>
<keyword evidence="1" id="KW-1133">Transmembrane helix</keyword>
<dbReference type="EMBL" id="SLWW01000002">
    <property type="protein sequence ID" value="TCO73506.1"/>
    <property type="molecule type" value="Genomic_DNA"/>
</dbReference>
<dbReference type="InterPro" id="IPR050261">
    <property type="entry name" value="FrsA_esterase"/>
</dbReference>
<evidence type="ECO:0000313" key="4">
    <source>
        <dbReference type="Proteomes" id="UP000295142"/>
    </source>
</evidence>
<feature type="domain" description="Serine aminopeptidase S33" evidence="2">
    <location>
        <begin position="67"/>
        <end position="207"/>
    </location>
</feature>
<dbReference type="PANTHER" id="PTHR22946">
    <property type="entry name" value="DIENELACTONE HYDROLASE DOMAIN-CONTAINING PROTEIN-RELATED"/>
    <property type="match status" value="1"/>
</dbReference>
<gene>
    <name evidence="3" type="ORF">EV655_102271</name>
</gene>
<organism evidence="3 4">
    <name type="scientific">Rhodovulum euryhalinum</name>
    <dbReference type="NCBI Taxonomy" id="35805"/>
    <lineage>
        <taxon>Bacteria</taxon>
        <taxon>Pseudomonadati</taxon>
        <taxon>Pseudomonadota</taxon>
        <taxon>Alphaproteobacteria</taxon>
        <taxon>Rhodobacterales</taxon>
        <taxon>Paracoccaceae</taxon>
        <taxon>Rhodovulum</taxon>
    </lineage>
</organism>
<proteinExistence type="predicted"/>
<comment type="caution">
    <text evidence="3">The sequence shown here is derived from an EMBL/GenBank/DDBJ whole genome shotgun (WGS) entry which is preliminary data.</text>
</comment>
<dbReference type="Gene3D" id="3.40.50.1820">
    <property type="entry name" value="alpha/beta hydrolase"/>
    <property type="match status" value="1"/>
</dbReference>
<dbReference type="Proteomes" id="UP000295142">
    <property type="component" value="Unassembled WGS sequence"/>
</dbReference>
<keyword evidence="3" id="KW-0378">Hydrolase</keyword>
<feature type="transmembrane region" description="Helical" evidence="1">
    <location>
        <begin position="407"/>
        <end position="425"/>
    </location>
</feature>
<evidence type="ECO:0000313" key="3">
    <source>
        <dbReference type="EMBL" id="TCO73506.1"/>
    </source>
</evidence>
<keyword evidence="1" id="KW-0472">Membrane</keyword>
<feature type="transmembrane region" description="Helical" evidence="1">
    <location>
        <begin position="463"/>
        <end position="482"/>
    </location>
</feature>
<keyword evidence="3" id="KW-0645">Protease</keyword>
<sequence>MTTHAEVTHHRFAWRLTPARWAVAILSVLAIALSVWQLEAERAGILIEPVPGTGTTPATVYRLPDAPPAPVVIVSHGFAGSRPLMQATSLTLARAGYAAVAFDYEGHGRNPVPMSGDLDSPEGTAILLMAETERVIDAALAQPWADGRVAIMGHSMGSYIAIRQARVDDRLAATVGVSMSNDSITATEPPNLLMVQGEWEGRLIPDARAALDLADPGAGFGETVGNPAEGTGRRAVLAPDVEHVGVIWSPFMLREMREWLDATFGRQSEGPVARMGGWIALLLAGIVALGWPLARLRDRAEAPRPEPLPRRRFLIVALAPAVVVPLALSPVETHLFPVLVAEYLALHFAAYGALALALLWWWGEVRWPGRDEVGRILVLAGLVAFYGICVFGLAMDRYVTSFYPIPIRLSIIAAMALGTVPYMLSDALMVEGGRAPLWRSLVARGAFLVSLGLATALDFERLFFLLVILPVVLLFFLLFGMMGGWVGRASSRPAGAGIGLGLFLAWALGVTFPMFQAG</sequence>
<feature type="transmembrane region" description="Helical" evidence="1">
    <location>
        <begin position="494"/>
        <end position="515"/>
    </location>
</feature>
<feature type="transmembrane region" description="Helical" evidence="1">
    <location>
        <begin position="313"/>
        <end position="331"/>
    </location>
</feature>
<evidence type="ECO:0000259" key="2">
    <source>
        <dbReference type="Pfam" id="PF12146"/>
    </source>
</evidence>
<dbReference type="SUPFAM" id="SSF53474">
    <property type="entry name" value="alpha/beta-Hydrolases"/>
    <property type="match status" value="1"/>
</dbReference>
<feature type="transmembrane region" description="Helical" evidence="1">
    <location>
        <begin position="374"/>
        <end position="395"/>
    </location>
</feature>
<dbReference type="AlphaFoldDB" id="A0A4R2KRA4"/>
<dbReference type="InterPro" id="IPR022742">
    <property type="entry name" value="Hydrolase_4"/>
</dbReference>
<dbReference type="RefSeq" id="WP_132541909.1">
    <property type="nucleotide sequence ID" value="NZ_SLWW01000002.1"/>
</dbReference>
<dbReference type="InterPro" id="IPR029058">
    <property type="entry name" value="AB_hydrolase_fold"/>
</dbReference>
<keyword evidence="3" id="KW-0031">Aminopeptidase</keyword>
<reference evidence="3 4" key="1">
    <citation type="submission" date="2019-03" db="EMBL/GenBank/DDBJ databases">
        <title>Genomic Encyclopedia of Type Strains, Phase IV (KMG-IV): sequencing the most valuable type-strain genomes for metagenomic binning, comparative biology and taxonomic classification.</title>
        <authorList>
            <person name="Goeker M."/>
        </authorList>
    </citation>
    <scope>NUCLEOTIDE SEQUENCE [LARGE SCALE GENOMIC DNA]</scope>
    <source>
        <strain evidence="3 4">DSM 4868</strain>
    </source>
</reference>
<protein>
    <submittedName>
        <fullName evidence="3">Serine aminopeptidase S33 family</fullName>
    </submittedName>
</protein>
<name>A0A4R2KRA4_9RHOB</name>
<keyword evidence="4" id="KW-1185">Reference proteome</keyword>
<evidence type="ECO:0000256" key="1">
    <source>
        <dbReference type="SAM" id="Phobius"/>
    </source>
</evidence>
<feature type="transmembrane region" description="Helical" evidence="1">
    <location>
        <begin position="343"/>
        <end position="362"/>
    </location>
</feature>